<sequence>MTDFRTDNNGKTRGSRALPVSRRGFTLGAAATAAVLGAPGILKGARAATPLKIGCLAPLTGFFAREGQNCKRGFDIAPALLSDMGHTVEIMMADTESNPDKARTAAEKLVNEGAQVLIGTFVSGETAAVAQVAEQRGIPHIINVAAAPQITEQGYKYVFRNFTTGPMLVINGLGLIKQLMQKVGATPKGAVFMHVNDTFGTAMSKGIEALYGRMEMPFPILETIAYDPKAKDLSVEVAKAKASGADIVFPVSHGADAILLIREMVKQRFEPAGIMTPGSPGTYEAQFYKALDKYSEFVMANVPWIDPSTDMSKAFTAAFDKTFKGELMELNAGFSFEAVLIAADAHARAGSADPGALADAIRATDIAEHVMIGGPIQFDEKGQNVNIKSATLQNLDRMPTVVMPAESAQHEPVYPMPGWRDAARK</sequence>
<dbReference type="InterPro" id="IPR006311">
    <property type="entry name" value="TAT_signal"/>
</dbReference>
<dbReference type="SUPFAM" id="SSF53822">
    <property type="entry name" value="Periplasmic binding protein-like I"/>
    <property type="match status" value="1"/>
</dbReference>
<name>A0A1Y5R7A4_9PROT</name>
<keyword evidence="3" id="KW-0813">Transport</keyword>
<evidence type="ECO:0000256" key="3">
    <source>
        <dbReference type="ARBA" id="ARBA00022970"/>
    </source>
</evidence>
<proteinExistence type="inferred from homology"/>
<dbReference type="EMBL" id="FWFR01000001">
    <property type="protein sequence ID" value="SLN10511.1"/>
    <property type="molecule type" value="Genomic_DNA"/>
</dbReference>
<evidence type="ECO:0000313" key="6">
    <source>
        <dbReference type="Proteomes" id="UP000193200"/>
    </source>
</evidence>
<dbReference type="InterPro" id="IPR051010">
    <property type="entry name" value="BCAA_transport"/>
</dbReference>
<dbReference type="GO" id="GO:0006865">
    <property type="term" value="P:amino acid transport"/>
    <property type="evidence" value="ECO:0007669"/>
    <property type="project" value="UniProtKB-KW"/>
</dbReference>
<dbReference type="Proteomes" id="UP000193200">
    <property type="component" value="Unassembled WGS sequence"/>
</dbReference>
<accession>A0A1Y5R7A4</accession>
<dbReference type="InterPro" id="IPR028081">
    <property type="entry name" value="Leu-bd"/>
</dbReference>
<keyword evidence="6" id="KW-1185">Reference proteome</keyword>
<dbReference type="PROSITE" id="PS51318">
    <property type="entry name" value="TAT"/>
    <property type="match status" value="1"/>
</dbReference>
<evidence type="ECO:0000256" key="2">
    <source>
        <dbReference type="ARBA" id="ARBA00022729"/>
    </source>
</evidence>
<keyword evidence="3" id="KW-0029">Amino-acid transport</keyword>
<gene>
    <name evidence="5" type="primary">braC_1</name>
    <name evidence="5" type="ORF">OCH7691_00047</name>
</gene>
<protein>
    <submittedName>
        <fullName evidence="5">Leucine-, isoleucine-, valine-, threonine-, and alanine-binding protein</fullName>
    </submittedName>
</protein>
<evidence type="ECO:0000256" key="1">
    <source>
        <dbReference type="ARBA" id="ARBA00010062"/>
    </source>
</evidence>
<dbReference type="OrthoDB" id="7318060at2"/>
<evidence type="ECO:0000313" key="5">
    <source>
        <dbReference type="EMBL" id="SLN10511.1"/>
    </source>
</evidence>
<dbReference type="InParanoid" id="A0A1Y5R7A4"/>
<keyword evidence="2" id="KW-0732">Signal</keyword>
<reference evidence="5 6" key="1">
    <citation type="submission" date="2017-03" db="EMBL/GenBank/DDBJ databases">
        <authorList>
            <person name="Afonso C.L."/>
            <person name="Miller P.J."/>
            <person name="Scott M.A."/>
            <person name="Spackman E."/>
            <person name="Goraichik I."/>
            <person name="Dimitrov K.M."/>
            <person name="Suarez D.L."/>
            <person name="Swayne D.E."/>
        </authorList>
    </citation>
    <scope>NUCLEOTIDE SEQUENCE [LARGE SCALE GENOMIC DNA]</scope>
    <source>
        <strain evidence="5 6">CECT 7691</strain>
    </source>
</reference>
<organism evidence="5 6">
    <name type="scientific">Oceanibacterium hippocampi</name>
    <dbReference type="NCBI Taxonomy" id="745714"/>
    <lineage>
        <taxon>Bacteria</taxon>
        <taxon>Pseudomonadati</taxon>
        <taxon>Pseudomonadota</taxon>
        <taxon>Alphaproteobacteria</taxon>
        <taxon>Sneathiellales</taxon>
        <taxon>Sneathiellaceae</taxon>
        <taxon>Oceanibacterium</taxon>
    </lineage>
</organism>
<evidence type="ECO:0000259" key="4">
    <source>
        <dbReference type="Pfam" id="PF13458"/>
    </source>
</evidence>
<dbReference type="Gene3D" id="3.40.50.2300">
    <property type="match status" value="2"/>
</dbReference>
<comment type="similarity">
    <text evidence="1">Belongs to the leucine-binding protein family.</text>
</comment>
<dbReference type="CDD" id="cd06340">
    <property type="entry name" value="PBP1_ABC_ligand_binding-like"/>
    <property type="match status" value="1"/>
</dbReference>
<dbReference type="RefSeq" id="WP_085883411.1">
    <property type="nucleotide sequence ID" value="NZ_FWFR01000001.1"/>
</dbReference>
<dbReference type="InterPro" id="IPR028082">
    <property type="entry name" value="Peripla_BP_I"/>
</dbReference>
<feature type="domain" description="Leucine-binding protein" evidence="4">
    <location>
        <begin position="50"/>
        <end position="384"/>
    </location>
</feature>
<dbReference type="AlphaFoldDB" id="A0A1Y5R7A4"/>
<dbReference type="Pfam" id="PF13458">
    <property type="entry name" value="Peripla_BP_6"/>
    <property type="match status" value="1"/>
</dbReference>
<dbReference type="PANTHER" id="PTHR30483">
    <property type="entry name" value="LEUCINE-SPECIFIC-BINDING PROTEIN"/>
    <property type="match status" value="1"/>
</dbReference>